<feature type="region of interest" description="Disordered" evidence="1">
    <location>
        <begin position="186"/>
        <end position="239"/>
    </location>
</feature>
<evidence type="ECO:0000313" key="3">
    <source>
        <dbReference type="EMBL" id="KAK1921973.1"/>
    </source>
</evidence>
<feature type="compositionally biased region" description="Low complexity" evidence="1">
    <location>
        <begin position="456"/>
        <end position="465"/>
    </location>
</feature>
<sequence length="492" mass="53416">MSALIPDPTRPTPLGQRPQPSTSRNVSRQSSVRRRRLDLDIDESPEPPIHPLSVATGGNELDDTDDAASDVSRPTLRRLTSQTERQVAESSRSGAGSQSEGSARGSLDMLTMSQKEPSAEVEVLVHHVKPTESLAGIALLYGIDLPTLRKINKLWASDSVHLRTHLYVPIEACRWNKASETFIRGPGPGQITLVPKSSSSRKGKTPVRSREPSVSGPSTLPPPAGIPPASGSHAPLGSVNGSIDEIEVEHEGWGDLTPSPAKAFMESTNDRYDRESIDSIRPATLTFESDQQAMPEQRIVDVVRIPNSQLRFFPRPQKPPDNERRSLEYDMRRASIEGQVRRSHSMLAPSNHRRTSGPSIQNDLHTLPPPYQPPSSRPTASSKSNMVKIRPTGSSSVGSMSSLVPSISGLAIADKLTSFFNIPPPPEAASSYSHAPSRGINKHRAALSFGGGTGGSRRSSSTSLGETDIPLEMRRAPRRDSRMKVKPNKKLD</sequence>
<dbReference type="InterPro" id="IPR018392">
    <property type="entry name" value="LysM"/>
</dbReference>
<reference evidence="3" key="1">
    <citation type="submission" date="2023-02" db="EMBL/GenBank/DDBJ databases">
        <title>Identification and recombinant expression of a fungal hydrolase from Papiliotrema laurentii that hydrolyzes apple cutin and clears colloidal polyester polyurethane.</title>
        <authorList>
            <consortium name="DOE Joint Genome Institute"/>
            <person name="Roman V.A."/>
            <person name="Bojanowski C."/>
            <person name="Crable B.R."/>
            <person name="Wagner D.N."/>
            <person name="Hung C.S."/>
            <person name="Nadeau L.J."/>
            <person name="Schratz L."/>
            <person name="Haridas S."/>
            <person name="Pangilinan J."/>
            <person name="Lipzen A."/>
            <person name="Na H."/>
            <person name="Yan M."/>
            <person name="Ng V."/>
            <person name="Grigoriev I.V."/>
            <person name="Spatafora J.W."/>
            <person name="Barlow D."/>
            <person name="Biffinger J."/>
            <person name="Kelley-Loughnane N."/>
            <person name="Varaljay V.A."/>
            <person name="Crookes-Goodson W.J."/>
        </authorList>
    </citation>
    <scope>NUCLEOTIDE SEQUENCE</scope>
    <source>
        <strain evidence="3">5307AH</strain>
    </source>
</reference>
<feature type="domain" description="LysM" evidence="2">
    <location>
        <begin position="125"/>
        <end position="169"/>
    </location>
</feature>
<dbReference type="SUPFAM" id="SSF54106">
    <property type="entry name" value="LysM domain"/>
    <property type="match status" value="1"/>
</dbReference>
<gene>
    <name evidence="3" type="ORF">DB88DRAFT_376069</name>
</gene>
<organism evidence="3 4">
    <name type="scientific">Papiliotrema laurentii</name>
    <name type="common">Cryptococcus laurentii</name>
    <dbReference type="NCBI Taxonomy" id="5418"/>
    <lineage>
        <taxon>Eukaryota</taxon>
        <taxon>Fungi</taxon>
        <taxon>Dikarya</taxon>
        <taxon>Basidiomycota</taxon>
        <taxon>Agaricomycotina</taxon>
        <taxon>Tremellomycetes</taxon>
        <taxon>Tremellales</taxon>
        <taxon>Rhynchogastremaceae</taxon>
        <taxon>Papiliotrema</taxon>
    </lineage>
</organism>
<dbReference type="Pfam" id="PF01476">
    <property type="entry name" value="LysM"/>
    <property type="match status" value="1"/>
</dbReference>
<evidence type="ECO:0000313" key="4">
    <source>
        <dbReference type="Proteomes" id="UP001182556"/>
    </source>
</evidence>
<dbReference type="PANTHER" id="PTHR20932">
    <property type="entry name" value="LYSM AND PUTATIVE PEPTIDOGLYCAN-BINDING DOMAIN-CONTAINING PROTEIN"/>
    <property type="match status" value="1"/>
</dbReference>
<comment type="caution">
    <text evidence="3">The sequence shown here is derived from an EMBL/GenBank/DDBJ whole genome shotgun (WGS) entry which is preliminary data.</text>
</comment>
<protein>
    <recommendedName>
        <fullName evidence="2">LysM domain-containing protein</fullName>
    </recommendedName>
</protein>
<dbReference type="Proteomes" id="UP001182556">
    <property type="component" value="Unassembled WGS sequence"/>
</dbReference>
<feature type="compositionally biased region" description="Basic and acidic residues" evidence="1">
    <location>
        <begin position="471"/>
        <end position="492"/>
    </location>
</feature>
<dbReference type="CDD" id="cd00118">
    <property type="entry name" value="LysM"/>
    <property type="match status" value="1"/>
</dbReference>
<feature type="compositionally biased region" description="Polar residues" evidence="1">
    <location>
        <begin position="78"/>
        <end position="101"/>
    </location>
</feature>
<dbReference type="Gene3D" id="3.10.350.10">
    <property type="entry name" value="LysM domain"/>
    <property type="match status" value="1"/>
</dbReference>
<dbReference type="SMART" id="SM00257">
    <property type="entry name" value="LysM"/>
    <property type="match status" value="1"/>
</dbReference>
<feature type="compositionally biased region" description="Low complexity" evidence="1">
    <location>
        <begin position="21"/>
        <end position="30"/>
    </location>
</feature>
<proteinExistence type="predicted"/>
<evidence type="ECO:0000259" key="2">
    <source>
        <dbReference type="SMART" id="SM00257"/>
    </source>
</evidence>
<feature type="region of interest" description="Disordered" evidence="1">
    <location>
        <begin position="1"/>
        <end position="104"/>
    </location>
</feature>
<name>A0AAD9FNZ6_PAPLA</name>
<dbReference type="AlphaFoldDB" id="A0AAD9FNZ6"/>
<evidence type="ECO:0000256" key="1">
    <source>
        <dbReference type="SAM" id="MobiDB-lite"/>
    </source>
</evidence>
<feature type="compositionally biased region" description="Pro residues" evidence="1">
    <location>
        <begin position="367"/>
        <end position="376"/>
    </location>
</feature>
<accession>A0AAD9FNZ6</accession>
<dbReference type="EMBL" id="JAODAN010000009">
    <property type="protein sequence ID" value="KAK1921973.1"/>
    <property type="molecule type" value="Genomic_DNA"/>
</dbReference>
<dbReference type="PANTHER" id="PTHR20932:SF8">
    <property type="entry name" value="LD22649P"/>
    <property type="match status" value="1"/>
</dbReference>
<dbReference type="InterPro" id="IPR045030">
    <property type="entry name" value="LYSM1-4"/>
</dbReference>
<feature type="region of interest" description="Disordered" evidence="1">
    <location>
        <begin position="443"/>
        <end position="492"/>
    </location>
</feature>
<feature type="region of interest" description="Disordered" evidence="1">
    <location>
        <begin position="334"/>
        <end position="401"/>
    </location>
</feature>
<dbReference type="InterPro" id="IPR036779">
    <property type="entry name" value="LysM_dom_sf"/>
</dbReference>
<keyword evidence="4" id="KW-1185">Reference proteome</keyword>